<dbReference type="Pfam" id="PF01546">
    <property type="entry name" value="Peptidase_M20"/>
    <property type="match status" value="1"/>
</dbReference>
<protein>
    <submittedName>
        <fullName evidence="3">M20 aminoacylase family protein</fullName>
    </submittedName>
</protein>
<name>A0ABV7KXG8_9PROT</name>
<dbReference type="Gene3D" id="3.40.630.10">
    <property type="entry name" value="Zn peptidases"/>
    <property type="match status" value="1"/>
</dbReference>
<dbReference type="PANTHER" id="PTHR11014:SF63">
    <property type="entry name" value="METALLOPEPTIDASE, PUTATIVE (AFU_ORTHOLOGUE AFUA_6G09600)-RELATED"/>
    <property type="match status" value="1"/>
</dbReference>
<proteinExistence type="predicted"/>
<evidence type="ECO:0000259" key="2">
    <source>
        <dbReference type="Pfam" id="PF07687"/>
    </source>
</evidence>
<dbReference type="InterPro" id="IPR002933">
    <property type="entry name" value="Peptidase_M20"/>
</dbReference>
<dbReference type="SUPFAM" id="SSF55031">
    <property type="entry name" value="Bacterial exopeptidase dimerisation domain"/>
    <property type="match status" value="1"/>
</dbReference>
<keyword evidence="1" id="KW-0378">Hydrolase</keyword>
<feature type="domain" description="Peptidase M20 dimerisation" evidence="2">
    <location>
        <begin position="186"/>
        <end position="280"/>
    </location>
</feature>
<comment type="caution">
    <text evidence="3">The sequence shown here is derived from an EMBL/GenBank/DDBJ whole genome shotgun (WGS) entry which is preliminary data.</text>
</comment>
<dbReference type="Pfam" id="PF07687">
    <property type="entry name" value="M20_dimer"/>
    <property type="match status" value="1"/>
</dbReference>
<dbReference type="InterPro" id="IPR011650">
    <property type="entry name" value="Peptidase_M20_dimer"/>
</dbReference>
<dbReference type="RefSeq" id="WP_379899152.1">
    <property type="nucleotide sequence ID" value="NZ_JBHRTR010000019.1"/>
</dbReference>
<organism evidence="3 4">
    <name type="scientific">Marinibaculum pumilum</name>
    <dbReference type="NCBI Taxonomy" id="1766165"/>
    <lineage>
        <taxon>Bacteria</taxon>
        <taxon>Pseudomonadati</taxon>
        <taxon>Pseudomonadota</taxon>
        <taxon>Alphaproteobacteria</taxon>
        <taxon>Rhodospirillales</taxon>
        <taxon>Rhodospirillaceae</taxon>
        <taxon>Marinibaculum</taxon>
    </lineage>
</organism>
<sequence>MENDPVYKRISSWREELQAIRRDIHAHPETAFEEKRTSELVAAKLESFGIEVHRGLGRTGVVGTLRSGGGNRAIGLRADMDALDLQEKNKFDHRSTIDGKMHACGHDGHTTMLLGAAKHLAEKPDFDGIVHFIFQPAEENEGGARVMIEDGLFEKFPVESVFGMHNMPGHPVGHFCVKPGPMMAGFDMLEIRVTGNGGHAAIPHHTVDPIVVASHIVTALQAIVSRNVDPIKSAVLSITQIHAGANYNVIPNEVFIAGCARYFDPAVQDMIEANIRRTAESVAAAFGATVEVTYERRYPSTINSEAEAQLCADVLTRVAGAERVNTNPAPLMGSEDFAFMLQAKPGCYIWAGNGAGEGSCMVHNPGYDFNDDVIAYGATYWVHLAQTALPLSEASREAAE</sequence>
<accession>A0ABV7KXG8</accession>
<dbReference type="EMBL" id="JBHRTR010000019">
    <property type="protein sequence ID" value="MFC3226991.1"/>
    <property type="molecule type" value="Genomic_DNA"/>
</dbReference>
<evidence type="ECO:0000256" key="1">
    <source>
        <dbReference type="ARBA" id="ARBA00022801"/>
    </source>
</evidence>
<dbReference type="Proteomes" id="UP001595528">
    <property type="component" value="Unassembled WGS sequence"/>
</dbReference>
<dbReference type="InterPro" id="IPR036264">
    <property type="entry name" value="Bact_exopeptidase_dim_dom"/>
</dbReference>
<dbReference type="NCBIfam" id="TIGR01891">
    <property type="entry name" value="amidohydrolases"/>
    <property type="match status" value="1"/>
</dbReference>
<gene>
    <name evidence="3" type="ORF">ACFOGJ_07115</name>
</gene>
<dbReference type="InterPro" id="IPR017439">
    <property type="entry name" value="Amidohydrolase"/>
</dbReference>
<dbReference type="CDD" id="cd05666">
    <property type="entry name" value="M20_Acy1-like"/>
    <property type="match status" value="1"/>
</dbReference>
<dbReference type="PANTHER" id="PTHR11014">
    <property type="entry name" value="PEPTIDASE M20 FAMILY MEMBER"/>
    <property type="match status" value="1"/>
</dbReference>
<dbReference type="Gene3D" id="3.30.70.360">
    <property type="match status" value="1"/>
</dbReference>
<reference evidence="4" key="1">
    <citation type="journal article" date="2019" name="Int. J. Syst. Evol. Microbiol.">
        <title>The Global Catalogue of Microorganisms (GCM) 10K type strain sequencing project: providing services to taxonomists for standard genome sequencing and annotation.</title>
        <authorList>
            <consortium name="The Broad Institute Genomics Platform"/>
            <consortium name="The Broad Institute Genome Sequencing Center for Infectious Disease"/>
            <person name="Wu L."/>
            <person name="Ma J."/>
        </authorList>
    </citation>
    <scope>NUCLEOTIDE SEQUENCE [LARGE SCALE GENOMIC DNA]</scope>
    <source>
        <strain evidence="4">KCTC 42964</strain>
    </source>
</reference>
<evidence type="ECO:0000313" key="3">
    <source>
        <dbReference type="EMBL" id="MFC3226991.1"/>
    </source>
</evidence>
<evidence type="ECO:0000313" key="4">
    <source>
        <dbReference type="Proteomes" id="UP001595528"/>
    </source>
</evidence>
<keyword evidence="4" id="KW-1185">Reference proteome</keyword>
<dbReference type="PIRSF" id="PIRSF005962">
    <property type="entry name" value="Pept_M20D_amidohydro"/>
    <property type="match status" value="1"/>
</dbReference>
<dbReference type="SUPFAM" id="SSF53187">
    <property type="entry name" value="Zn-dependent exopeptidases"/>
    <property type="match status" value="1"/>
</dbReference>